<name>M7ZBQ4_TRIUA</name>
<dbReference type="GO" id="GO:0004072">
    <property type="term" value="F:aspartate kinase activity"/>
    <property type="evidence" value="ECO:0007669"/>
    <property type="project" value="TreeGrafter"/>
</dbReference>
<dbReference type="GO" id="GO:0009089">
    <property type="term" value="P:lysine biosynthetic process via diaminopimelate"/>
    <property type="evidence" value="ECO:0007669"/>
    <property type="project" value="TreeGrafter"/>
</dbReference>
<dbReference type="GO" id="GO:0009570">
    <property type="term" value="C:chloroplast stroma"/>
    <property type="evidence" value="ECO:0007669"/>
    <property type="project" value="TreeGrafter"/>
</dbReference>
<organism evidence="2">
    <name type="scientific">Triticum urartu</name>
    <name type="common">Red wild einkorn</name>
    <name type="synonym">Crithodium urartu</name>
    <dbReference type="NCBI Taxonomy" id="4572"/>
    <lineage>
        <taxon>Eukaryota</taxon>
        <taxon>Viridiplantae</taxon>
        <taxon>Streptophyta</taxon>
        <taxon>Embryophyta</taxon>
        <taxon>Tracheophyta</taxon>
        <taxon>Spermatophyta</taxon>
        <taxon>Magnoliopsida</taxon>
        <taxon>Liliopsida</taxon>
        <taxon>Poales</taxon>
        <taxon>Poaceae</taxon>
        <taxon>BOP clade</taxon>
        <taxon>Pooideae</taxon>
        <taxon>Triticodae</taxon>
        <taxon>Triticeae</taxon>
        <taxon>Triticinae</taxon>
        <taxon>Triticum</taxon>
    </lineage>
</organism>
<dbReference type="eggNOG" id="KOG0456">
    <property type="taxonomic scope" value="Eukaryota"/>
</dbReference>
<dbReference type="PANTHER" id="PTHR21499">
    <property type="entry name" value="ASPARTATE KINASE"/>
    <property type="match status" value="1"/>
</dbReference>
<dbReference type="InterPro" id="IPR045865">
    <property type="entry name" value="ACT-like_dom_sf"/>
</dbReference>
<dbReference type="OMA" id="AFFELND"/>
<evidence type="ECO:0000313" key="2">
    <source>
        <dbReference type="EMBL" id="EMS60633.1"/>
    </source>
</evidence>
<proteinExistence type="inferred from homology"/>
<accession>M7ZBQ4</accession>
<protein>
    <submittedName>
        <fullName evidence="2">Uncharacterized protein</fullName>
    </submittedName>
</protein>
<dbReference type="EMBL" id="KD107158">
    <property type="protein sequence ID" value="EMS60633.1"/>
    <property type="molecule type" value="Genomic_DNA"/>
</dbReference>
<evidence type="ECO:0000256" key="1">
    <source>
        <dbReference type="ARBA" id="ARBA00010122"/>
    </source>
</evidence>
<reference evidence="2" key="1">
    <citation type="journal article" date="2013" name="Nature">
        <title>Draft genome of the wheat A-genome progenitor Triticum urartu.</title>
        <authorList>
            <person name="Ling H.Q."/>
            <person name="Zhao S."/>
            <person name="Liu D."/>
            <person name="Wang J."/>
            <person name="Sun H."/>
            <person name="Zhang C."/>
            <person name="Fan H."/>
            <person name="Li D."/>
            <person name="Dong L."/>
            <person name="Tao Y."/>
            <person name="Gao C."/>
            <person name="Wu H."/>
            <person name="Li Y."/>
            <person name="Cui Y."/>
            <person name="Guo X."/>
            <person name="Zheng S."/>
            <person name="Wang B."/>
            <person name="Yu K."/>
            <person name="Liang Q."/>
            <person name="Yang W."/>
            <person name="Lou X."/>
            <person name="Chen J."/>
            <person name="Feng M."/>
            <person name="Jian J."/>
            <person name="Zhang X."/>
            <person name="Luo G."/>
            <person name="Jiang Y."/>
            <person name="Liu J."/>
            <person name="Wang Z."/>
            <person name="Sha Y."/>
            <person name="Zhang B."/>
            <person name="Wu H."/>
            <person name="Tang D."/>
            <person name="Shen Q."/>
            <person name="Xue P."/>
            <person name="Zou S."/>
            <person name="Wang X."/>
            <person name="Liu X."/>
            <person name="Wang F."/>
            <person name="Yang Y."/>
            <person name="An X."/>
            <person name="Dong Z."/>
            <person name="Zhang K."/>
            <person name="Zhang X."/>
            <person name="Luo M.C."/>
            <person name="Dvorak J."/>
            <person name="Tong Y."/>
            <person name="Wang J."/>
            <person name="Yang H."/>
            <person name="Li Z."/>
            <person name="Wang D."/>
            <person name="Zhang A."/>
            <person name="Wang J."/>
        </authorList>
    </citation>
    <scope>NUCLEOTIDE SEQUENCE</scope>
</reference>
<sequence>MQIAVEGGIKVTVKNSYNPQARGTVITKTRDMSKSILTSIALKSNITILDIERTSTLDLDQNAFVEKAISIFQNFEYLSISVDWIATSEGKVSFTLVPSKLLSRELIQPALDMSVQELQTIADVHRLHDMSVISLIGKPGRSIDILGKVLSILQSRDVAVEKVSQGVSKVTKVSLVVHDTVANHCVQALHSAFFELNDDTRALVNSSSSGNKRKADADHLEAPLGVHREKMVTERVVLENLERTLLSDKDGDPTEFFDSVSSDNIGVYYNDDQALTADVLEFDDYFGFEDM</sequence>
<dbReference type="AlphaFoldDB" id="M7ZBQ4"/>
<dbReference type="GO" id="GO:0009090">
    <property type="term" value="P:homoserine biosynthetic process"/>
    <property type="evidence" value="ECO:0007669"/>
    <property type="project" value="TreeGrafter"/>
</dbReference>
<dbReference type="PANTHER" id="PTHR21499:SF66">
    <property type="entry name" value="ASPARTOKINASE"/>
    <property type="match status" value="1"/>
</dbReference>
<dbReference type="STRING" id="4572.M7ZBQ4"/>
<dbReference type="SUPFAM" id="SSF55021">
    <property type="entry name" value="ACT-like"/>
    <property type="match status" value="2"/>
</dbReference>
<dbReference type="Gene3D" id="3.30.70.260">
    <property type="match status" value="2"/>
</dbReference>
<gene>
    <name evidence="2" type="ORF">TRIUR3_25086</name>
</gene>
<dbReference type="GO" id="GO:0005829">
    <property type="term" value="C:cytosol"/>
    <property type="evidence" value="ECO:0007669"/>
    <property type="project" value="TreeGrafter"/>
</dbReference>
<comment type="similarity">
    <text evidence="1">Belongs to the aspartokinase family.</text>
</comment>